<evidence type="ECO:0000313" key="2">
    <source>
        <dbReference type="Proteomes" id="UP000053750"/>
    </source>
</evidence>
<dbReference type="OrthoDB" id="2706506at2"/>
<sequence length="117" mass="12976">MTSADEKAERRPYFVSVGAGQILSDPTASAYELEINASGEEVNRLQTLFEELASMDEAEVWHYVGHPLEGSDMTDRLTESSGGLVTRIYKLLHELGTERTRTFIEGDMHLTGKGNGR</sequence>
<keyword evidence="2" id="KW-1185">Reference proteome</keyword>
<dbReference type="AlphaFoldDB" id="A0A9W5W7M4"/>
<reference evidence="1 2" key="1">
    <citation type="submission" date="2014-02" db="EMBL/GenBank/DDBJ databases">
        <title>Genome sequence of Paenibacillus darwinianus reveals adaptive mechanisms for survival in Antarctic soils.</title>
        <authorList>
            <person name="Dsouza M."/>
            <person name="Taylor M.W."/>
            <person name="Turner S.J."/>
            <person name="Aislabie J."/>
        </authorList>
    </citation>
    <scope>NUCLEOTIDE SEQUENCE [LARGE SCALE GENOMIC DNA]</scope>
    <source>
        <strain evidence="1 2">CE1</strain>
    </source>
</reference>
<evidence type="ECO:0000313" key="1">
    <source>
        <dbReference type="EMBL" id="EXX89351.1"/>
    </source>
</evidence>
<gene>
    <name evidence="1" type="ORF">BG53_15870</name>
</gene>
<dbReference type="Proteomes" id="UP000053750">
    <property type="component" value="Unassembled WGS sequence"/>
</dbReference>
<accession>A0A9W5W7M4</accession>
<comment type="caution">
    <text evidence="1">The sequence shown here is derived from an EMBL/GenBank/DDBJ whole genome shotgun (WGS) entry which is preliminary data.</text>
</comment>
<name>A0A9W5W7M4_9BACL</name>
<dbReference type="EMBL" id="JFHU01000098">
    <property type="protein sequence ID" value="EXX89351.1"/>
    <property type="molecule type" value="Genomic_DNA"/>
</dbReference>
<organism evidence="1 2">
    <name type="scientific">Paenibacillus darwinianus</name>
    <dbReference type="NCBI Taxonomy" id="1380763"/>
    <lineage>
        <taxon>Bacteria</taxon>
        <taxon>Bacillati</taxon>
        <taxon>Bacillota</taxon>
        <taxon>Bacilli</taxon>
        <taxon>Bacillales</taxon>
        <taxon>Paenibacillaceae</taxon>
        <taxon>Paenibacillus</taxon>
    </lineage>
</organism>
<protein>
    <submittedName>
        <fullName evidence="1">Uncharacterized protein</fullName>
    </submittedName>
</protein>
<proteinExistence type="predicted"/>
<dbReference type="RefSeq" id="WP_036585716.1">
    <property type="nucleotide sequence ID" value="NZ_KK082116.1"/>
</dbReference>